<evidence type="ECO:0000313" key="2">
    <source>
        <dbReference type="EMBL" id="MFC4060591.1"/>
    </source>
</evidence>
<feature type="transmembrane region" description="Helical" evidence="1">
    <location>
        <begin position="117"/>
        <end position="139"/>
    </location>
</feature>
<keyword evidence="1" id="KW-0812">Transmembrane</keyword>
<proteinExistence type="predicted"/>
<organism evidence="2 3">
    <name type="scientific">Planomonospora corallina</name>
    <dbReference type="NCBI Taxonomy" id="1806052"/>
    <lineage>
        <taxon>Bacteria</taxon>
        <taxon>Bacillati</taxon>
        <taxon>Actinomycetota</taxon>
        <taxon>Actinomycetes</taxon>
        <taxon>Streptosporangiales</taxon>
        <taxon>Streptosporangiaceae</taxon>
        <taxon>Planomonospora</taxon>
    </lineage>
</organism>
<feature type="transmembrane region" description="Helical" evidence="1">
    <location>
        <begin position="12"/>
        <end position="33"/>
    </location>
</feature>
<reference evidence="3" key="1">
    <citation type="journal article" date="2019" name="Int. J. Syst. Evol. Microbiol.">
        <title>The Global Catalogue of Microorganisms (GCM) 10K type strain sequencing project: providing services to taxonomists for standard genome sequencing and annotation.</title>
        <authorList>
            <consortium name="The Broad Institute Genomics Platform"/>
            <consortium name="The Broad Institute Genome Sequencing Center for Infectious Disease"/>
            <person name="Wu L."/>
            <person name="Ma J."/>
        </authorList>
    </citation>
    <scope>NUCLEOTIDE SEQUENCE [LARGE SCALE GENOMIC DNA]</scope>
    <source>
        <strain evidence="3">TBRC 4489</strain>
    </source>
</reference>
<keyword evidence="3" id="KW-1185">Reference proteome</keyword>
<feature type="transmembrane region" description="Helical" evidence="1">
    <location>
        <begin position="84"/>
        <end position="105"/>
    </location>
</feature>
<keyword evidence="1" id="KW-0472">Membrane</keyword>
<dbReference type="EMBL" id="JBHSBM010000023">
    <property type="protein sequence ID" value="MFC4060591.1"/>
    <property type="molecule type" value="Genomic_DNA"/>
</dbReference>
<keyword evidence="1" id="KW-1133">Transmembrane helix</keyword>
<dbReference type="Proteomes" id="UP001595850">
    <property type="component" value="Unassembled WGS sequence"/>
</dbReference>
<evidence type="ECO:0000256" key="1">
    <source>
        <dbReference type="SAM" id="Phobius"/>
    </source>
</evidence>
<dbReference type="RefSeq" id="WP_377289982.1">
    <property type="nucleotide sequence ID" value="NZ_JBHSBM010000023.1"/>
</dbReference>
<feature type="transmembrane region" description="Helical" evidence="1">
    <location>
        <begin position="53"/>
        <end position="72"/>
    </location>
</feature>
<name>A0ABV8I8X5_9ACTN</name>
<comment type="caution">
    <text evidence="2">The sequence shown here is derived from an EMBL/GenBank/DDBJ whole genome shotgun (WGS) entry which is preliminary data.</text>
</comment>
<evidence type="ECO:0000313" key="3">
    <source>
        <dbReference type="Proteomes" id="UP001595850"/>
    </source>
</evidence>
<accession>A0ABV8I8X5</accession>
<protein>
    <submittedName>
        <fullName evidence="2">Uncharacterized protein</fullName>
    </submittedName>
</protein>
<sequence length="144" mass="15462">MRATAPVRGAAVAARRFGYGVAAIVDTVLLHLINKEPGWQAVPFLTEETWQVLPLVNLSLAAGAVANLVYMIHDPEWLRSLGELVTTVISLAALVRILRVFPFAFGDPAADWALVAHWVLVFSIVGTAVAVVVNLVNLVRRAAG</sequence>
<gene>
    <name evidence="2" type="ORF">ACFOWE_19995</name>
</gene>